<dbReference type="InterPro" id="IPR042070">
    <property type="entry name" value="PucR_C-HTH_sf"/>
</dbReference>
<dbReference type="Proteomes" id="UP000526307">
    <property type="component" value="Unassembled WGS sequence"/>
</dbReference>
<reference evidence="4 5" key="1">
    <citation type="submission" date="2020-06" db="EMBL/GenBank/DDBJ databases">
        <title>Mogibacterium timidum strain W9173 genomic sequence.</title>
        <authorList>
            <person name="Wade W.G."/>
            <person name="Johnston C.D."/>
            <person name="Chen T."/>
            <person name="Dewhirst F.E."/>
        </authorList>
    </citation>
    <scope>NUCLEOTIDE SEQUENCE [LARGE SCALE GENOMIC DNA]</scope>
    <source>
        <strain evidence="4 5">W9173</strain>
    </source>
</reference>
<feature type="domain" description="CdaR GGDEF-like" evidence="3">
    <location>
        <begin position="304"/>
        <end position="379"/>
    </location>
</feature>
<gene>
    <name evidence="4" type="ORF">HW270_01500</name>
</gene>
<organism evidence="4 5">
    <name type="scientific">Mogibacterium timidum</name>
    <dbReference type="NCBI Taxonomy" id="35519"/>
    <lineage>
        <taxon>Bacteria</taxon>
        <taxon>Bacillati</taxon>
        <taxon>Bacillota</taxon>
        <taxon>Clostridia</taxon>
        <taxon>Peptostreptococcales</taxon>
        <taxon>Anaerovoracaceae</taxon>
        <taxon>Mogibacterium</taxon>
    </lineage>
</organism>
<dbReference type="AlphaFoldDB" id="A0A7Y8VQZ8"/>
<keyword evidence="5" id="KW-1185">Reference proteome</keyword>
<evidence type="ECO:0000259" key="2">
    <source>
        <dbReference type="Pfam" id="PF13556"/>
    </source>
</evidence>
<sequence>MKFQEVIRLIGKSSDIQVISESTSHDIANIRLWEQGKSKSNGSTLYFSADAQPTIWPDNFIIVSDCIPEPLHGSPRNLAVIPSDNFAKVFNILQDALTDSSSNKFYNYLIEVADEVKSTEALIDVASQSFNASLILIDRDFRIIGYSTQIPVTDPIWSENIKKGYCDYEFVSEVKKLKSVQMADNSTLPFEVTCPSSPYRKLACPVYCKDAWVGSLILIEGEGTYHCSHKDMLQTLSGIAGYSILAHSPQLLYRTSNYYNFLYNLLIGTPIENLPEAYRNLKFADTIRLMYFRADNNADNFVKASHVIDRLHKLLPDAHVLSQHNAIIVVSNAAGQPALSDLIEVFPPACAVKVGVSGKFHDIHLLRKALNEAQDALEVGFRLHSDYSVFKFEDYSTYIMLEHLSRTEDISRYSNHVIQQLQRYDEANGTELLHTLSTYVNCNCSIKETAAAMFMHRNSVIYRLNNIRKICDVNLDDPDTQFSIRLSFCILKLGNTES</sequence>
<proteinExistence type="inferred from homology"/>
<dbReference type="InterPro" id="IPR051448">
    <property type="entry name" value="CdaR-like_regulators"/>
</dbReference>
<name>A0A7Y8VQZ8_9FIRM</name>
<evidence type="ECO:0000256" key="1">
    <source>
        <dbReference type="ARBA" id="ARBA00006754"/>
    </source>
</evidence>
<dbReference type="InterPro" id="IPR025736">
    <property type="entry name" value="PucR_C-HTH_dom"/>
</dbReference>
<comment type="similarity">
    <text evidence="1">Belongs to the CdaR family.</text>
</comment>
<evidence type="ECO:0000259" key="3">
    <source>
        <dbReference type="Pfam" id="PF17853"/>
    </source>
</evidence>
<dbReference type="Pfam" id="PF13556">
    <property type="entry name" value="HTH_30"/>
    <property type="match status" value="1"/>
</dbReference>
<dbReference type="InterPro" id="IPR041522">
    <property type="entry name" value="CdaR_GGDEF"/>
</dbReference>
<evidence type="ECO:0000313" key="4">
    <source>
        <dbReference type="EMBL" id="NWO22767.1"/>
    </source>
</evidence>
<feature type="domain" description="PucR C-terminal helix-turn-helix" evidence="2">
    <location>
        <begin position="432"/>
        <end position="487"/>
    </location>
</feature>
<dbReference type="Pfam" id="PF17853">
    <property type="entry name" value="GGDEF_2"/>
    <property type="match status" value="1"/>
</dbReference>
<dbReference type="RefSeq" id="WP_178978137.1">
    <property type="nucleotide sequence ID" value="NZ_JABXYR010000001.1"/>
</dbReference>
<comment type="caution">
    <text evidence="4">The sequence shown here is derived from an EMBL/GenBank/DDBJ whole genome shotgun (WGS) entry which is preliminary data.</text>
</comment>
<accession>A0A7Y8VQZ8</accession>
<dbReference type="EMBL" id="JABXYR010000001">
    <property type="protein sequence ID" value="NWO22767.1"/>
    <property type="molecule type" value="Genomic_DNA"/>
</dbReference>
<dbReference type="Gene3D" id="1.10.10.2840">
    <property type="entry name" value="PucR C-terminal helix-turn-helix domain"/>
    <property type="match status" value="1"/>
</dbReference>
<protein>
    <submittedName>
        <fullName evidence="4">Helix-turn-helix domain-containing protein</fullName>
    </submittedName>
</protein>
<evidence type="ECO:0000313" key="5">
    <source>
        <dbReference type="Proteomes" id="UP000526307"/>
    </source>
</evidence>
<dbReference type="PANTHER" id="PTHR33744">
    <property type="entry name" value="CARBOHYDRATE DIACID REGULATOR"/>
    <property type="match status" value="1"/>
</dbReference>
<dbReference type="PANTHER" id="PTHR33744:SF1">
    <property type="entry name" value="DNA-BINDING TRANSCRIPTIONAL ACTIVATOR ADER"/>
    <property type="match status" value="1"/>
</dbReference>